<dbReference type="InterPro" id="IPR036002">
    <property type="entry name" value="Stathmin_sf"/>
</dbReference>
<feature type="non-terminal residue" evidence="3">
    <location>
        <position position="1"/>
    </location>
</feature>
<reference evidence="3" key="1">
    <citation type="submission" date="2025-08" db="UniProtKB">
        <authorList>
            <consortium name="RefSeq"/>
        </authorList>
    </citation>
    <scope>IDENTIFICATION</scope>
    <source>
        <tissue evidence="3">Muscle</tissue>
    </source>
</reference>
<dbReference type="PANTHER" id="PTHR10104">
    <property type="entry name" value="STATHMIN"/>
    <property type="match status" value="1"/>
</dbReference>
<keyword evidence="2" id="KW-1185">Reference proteome</keyword>
<evidence type="ECO:0000313" key="2">
    <source>
        <dbReference type="Proteomes" id="UP000694941"/>
    </source>
</evidence>
<gene>
    <name evidence="3" type="primary">LOC106476318</name>
</gene>
<dbReference type="SUPFAM" id="SSF101494">
    <property type="entry name" value="Stathmin"/>
    <property type="match status" value="1"/>
</dbReference>
<dbReference type="Pfam" id="PF00836">
    <property type="entry name" value="Stathmin"/>
    <property type="match status" value="1"/>
</dbReference>
<feature type="region of interest" description="Disordered" evidence="1">
    <location>
        <begin position="167"/>
        <end position="194"/>
    </location>
</feature>
<protein>
    <submittedName>
        <fullName evidence="3">Uncharacterized protein KIAA1211 homolog</fullName>
    </submittedName>
</protein>
<proteinExistence type="predicted"/>
<dbReference type="Proteomes" id="UP000694941">
    <property type="component" value="Unplaced"/>
</dbReference>
<evidence type="ECO:0000256" key="1">
    <source>
        <dbReference type="SAM" id="MobiDB-lite"/>
    </source>
</evidence>
<sequence length="213" mass="24871">FLSQVFVLELLVEGKSFGIQRTAATDETVLDTEEVLQKLRDEGLVMRPESVASGGVKFELVATESLANQMLNPKARRLPPICLQRREKTRKKKRNLTYERIVEKLEKAEERRKQQEEERLSKVTSKERIDEVSNVVVQQAEEKRLKQNEKMEAITKSREKHLQALQSKLRAHEERAQKVRQRKKSLSKVPTIPEDQELMDRFQWGFGEEEKAC</sequence>
<dbReference type="Gene3D" id="6.10.280.30">
    <property type="match status" value="1"/>
</dbReference>
<dbReference type="GeneID" id="106476318"/>
<dbReference type="PANTHER" id="PTHR10104:SF1">
    <property type="entry name" value="STATHMIN, ISOFORM D"/>
    <property type="match status" value="1"/>
</dbReference>
<dbReference type="RefSeq" id="XP_013792433.1">
    <property type="nucleotide sequence ID" value="XM_013936979.2"/>
</dbReference>
<dbReference type="InterPro" id="IPR000956">
    <property type="entry name" value="Stathmin_fam"/>
</dbReference>
<accession>A0ABM1C157</accession>
<evidence type="ECO:0000313" key="3">
    <source>
        <dbReference type="RefSeq" id="XP_013792433.1"/>
    </source>
</evidence>
<name>A0ABM1C157_LIMPO</name>
<organism evidence="2 3">
    <name type="scientific">Limulus polyphemus</name>
    <name type="common">Atlantic horseshoe crab</name>
    <dbReference type="NCBI Taxonomy" id="6850"/>
    <lineage>
        <taxon>Eukaryota</taxon>
        <taxon>Metazoa</taxon>
        <taxon>Ecdysozoa</taxon>
        <taxon>Arthropoda</taxon>
        <taxon>Chelicerata</taxon>
        <taxon>Merostomata</taxon>
        <taxon>Xiphosura</taxon>
        <taxon>Limulidae</taxon>
        <taxon>Limulus</taxon>
    </lineage>
</organism>
<dbReference type="PROSITE" id="PS51663">
    <property type="entry name" value="STATHMIN_3"/>
    <property type="match status" value="1"/>
</dbReference>